<feature type="domain" description="Glycosyltransferase RgtA/B/C/D-like" evidence="9">
    <location>
        <begin position="74"/>
        <end position="203"/>
    </location>
</feature>
<evidence type="ECO:0000256" key="8">
    <source>
        <dbReference type="SAM" id="Phobius"/>
    </source>
</evidence>
<dbReference type="GO" id="GO:0016757">
    <property type="term" value="F:glycosyltransferase activity"/>
    <property type="evidence" value="ECO:0007669"/>
    <property type="project" value="UniProtKB-KW"/>
</dbReference>
<feature type="transmembrane region" description="Helical" evidence="8">
    <location>
        <begin position="330"/>
        <end position="352"/>
    </location>
</feature>
<feature type="transmembrane region" description="Helical" evidence="8">
    <location>
        <begin position="274"/>
        <end position="293"/>
    </location>
</feature>
<dbReference type="InterPro" id="IPR050297">
    <property type="entry name" value="LipidA_mod_glycosyltrf_83"/>
</dbReference>
<feature type="transmembrane region" description="Helical" evidence="8">
    <location>
        <begin position="305"/>
        <end position="324"/>
    </location>
</feature>
<feature type="transmembrane region" description="Helical" evidence="8">
    <location>
        <begin position="67"/>
        <end position="87"/>
    </location>
</feature>
<dbReference type="InterPro" id="IPR038731">
    <property type="entry name" value="RgtA/B/C-like"/>
</dbReference>
<dbReference type="PANTHER" id="PTHR33908:SF11">
    <property type="entry name" value="MEMBRANE PROTEIN"/>
    <property type="match status" value="1"/>
</dbReference>
<evidence type="ECO:0000256" key="6">
    <source>
        <dbReference type="ARBA" id="ARBA00022989"/>
    </source>
</evidence>
<feature type="transmembrane region" description="Helical" evidence="8">
    <location>
        <begin position="20"/>
        <end position="37"/>
    </location>
</feature>
<evidence type="ECO:0000256" key="5">
    <source>
        <dbReference type="ARBA" id="ARBA00022692"/>
    </source>
</evidence>
<keyword evidence="6 8" id="KW-1133">Transmembrane helix</keyword>
<dbReference type="Pfam" id="PF13231">
    <property type="entry name" value="PMT_2"/>
    <property type="match status" value="1"/>
</dbReference>
<evidence type="ECO:0000256" key="1">
    <source>
        <dbReference type="ARBA" id="ARBA00004651"/>
    </source>
</evidence>
<feature type="transmembrane region" description="Helical" evidence="8">
    <location>
        <begin position="119"/>
        <end position="135"/>
    </location>
</feature>
<accession>A0ABV6Z1T3</accession>
<keyword evidence="7 8" id="KW-0472">Membrane</keyword>
<keyword evidence="4 10" id="KW-0808">Transferase</keyword>
<evidence type="ECO:0000259" key="9">
    <source>
        <dbReference type="Pfam" id="PF13231"/>
    </source>
</evidence>
<comment type="subcellular location">
    <subcellularLocation>
        <location evidence="1">Cell membrane</location>
        <topology evidence="1">Multi-pass membrane protein</topology>
    </subcellularLocation>
</comment>
<keyword evidence="5 8" id="KW-0812">Transmembrane</keyword>
<dbReference type="EC" id="2.4.-.-" evidence="10"/>
<reference evidence="10 11" key="1">
    <citation type="submission" date="2024-09" db="EMBL/GenBank/DDBJ databases">
        <title>Laminarin stimulates single cell rates of sulfate reduction while oxygen inhibits transcriptomic activity in coastal marine sediment.</title>
        <authorList>
            <person name="Lindsay M."/>
            <person name="Orcutt B."/>
            <person name="Emerson D."/>
            <person name="Stepanauskas R."/>
            <person name="D'Angelo T."/>
        </authorList>
    </citation>
    <scope>NUCLEOTIDE SEQUENCE [LARGE SCALE GENOMIC DNA]</scope>
    <source>
        <strain evidence="10">SAG AM-311-K15</strain>
    </source>
</reference>
<feature type="transmembrane region" description="Helical" evidence="8">
    <location>
        <begin position="364"/>
        <end position="383"/>
    </location>
</feature>
<dbReference type="Proteomes" id="UP001594351">
    <property type="component" value="Unassembled WGS sequence"/>
</dbReference>
<evidence type="ECO:0000256" key="2">
    <source>
        <dbReference type="ARBA" id="ARBA00022475"/>
    </source>
</evidence>
<evidence type="ECO:0000256" key="7">
    <source>
        <dbReference type="ARBA" id="ARBA00023136"/>
    </source>
</evidence>
<feature type="transmembrane region" description="Helical" evidence="8">
    <location>
        <begin position="147"/>
        <end position="164"/>
    </location>
</feature>
<name>A0ABV6Z1T3_UNCC1</name>
<evidence type="ECO:0000256" key="4">
    <source>
        <dbReference type="ARBA" id="ARBA00022679"/>
    </source>
</evidence>
<keyword evidence="2" id="KW-1003">Cell membrane</keyword>
<evidence type="ECO:0000256" key="3">
    <source>
        <dbReference type="ARBA" id="ARBA00022676"/>
    </source>
</evidence>
<feature type="transmembrane region" description="Helical" evidence="8">
    <location>
        <begin position="176"/>
        <end position="200"/>
    </location>
</feature>
<comment type="caution">
    <text evidence="10">The sequence shown here is derived from an EMBL/GenBank/DDBJ whole genome shotgun (WGS) entry which is preliminary data.</text>
</comment>
<feature type="transmembrane region" description="Helical" evidence="8">
    <location>
        <begin position="94"/>
        <end position="113"/>
    </location>
</feature>
<protein>
    <submittedName>
        <fullName evidence="10">ArnT family glycosyltransferase</fullName>
        <ecNumber evidence="10">2.4.-.-</ecNumber>
    </submittedName>
</protein>
<dbReference type="EMBL" id="JBHPBY010000309">
    <property type="protein sequence ID" value="MFC1852409.1"/>
    <property type="molecule type" value="Genomic_DNA"/>
</dbReference>
<sequence length="549" mass="62716">MKMKHSAKFSQYGQFLTRHLSWLSLIIIIFWAGFWRYRLLDVPLERDEGEYAYAGQLLLQGLPPYQYLYNMKLPGIYAAYALILALFGQTLRGIHWGLLFLNAGTIVLVFGLTKRLVDAASGVVAAACFALLSLGQPVQGLQAHAEHFVIFPALAGLIVLLWALDEHRQKPLFFSGLLLGIGFMMKQHGAAFIGLAGFYIVVHSIKIRPFDWQRRCGSCLLFLGGAILPYVVTCLLFLLAGLFDEFWRWTVEYAVTYSAQVPVEYAWPKFKEKAYQIGSAAPLIWGLAGLGLLAPIWDQTLRARFRFGMLFTLFSFLAICPGFYFRQHYFILILPVAALLAGTAIRAAANLMTRLSVRARNNNALKYSVPIFLFVLCLTVSVWQQRAYLFTMSPRQLSRATYGRNPFPESIKIASFIRNRTTAGERIAIIGSEPQIYFYARRQAATGYIYMYPLMESHDLALKMQRELISEVEAISPEYLLFINVYSSWLSRPDSPRDIFHWFEEYSKDYIPVGLVEIDHDKTLYFWAPNVKWPPQASFWVAVLQRKNN</sequence>
<evidence type="ECO:0000313" key="10">
    <source>
        <dbReference type="EMBL" id="MFC1852409.1"/>
    </source>
</evidence>
<proteinExistence type="predicted"/>
<keyword evidence="3 10" id="KW-0328">Glycosyltransferase</keyword>
<dbReference type="PANTHER" id="PTHR33908">
    <property type="entry name" value="MANNOSYLTRANSFERASE YKCB-RELATED"/>
    <property type="match status" value="1"/>
</dbReference>
<keyword evidence="11" id="KW-1185">Reference proteome</keyword>
<gene>
    <name evidence="10" type="ORF">ACFL27_19600</name>
</gene>
<evidence type="ECO:0000313" key="11">
    <source>
        <dbReference type="Proteomes" id="UP001594351"/>
    </source>
</evidence>
<feature type="transmembrane region" description="Helical" evidence="8">
    <location>
        <begin position="220"/>
        <end position="243"/>
    </location>
</feature>
<organism evidence="10 11">
    <name type="scientific">candidate division CSSED10-310 bacterium</name>
    <dbReference type="NCBI Taxonomy" id="2855610"/>
    <lineage>
        <taxon>Bacteria</taxon>
        <taxon>Bacteria division CSSED10-310</taxon>
    </lineage>
</organism>